<evidence type="ECO:0000256" key="9">
    <source>
        <dbReference type="ARBA" id="ARBA00022889"/>
    </source>
</evidence>
<dbReference type="InterPro" id="IPR049883">
    <property type="entry name" value="NOTCH1_EGF-like"/>
</dbReference>
<dbReference type="Pfam" id="PF06119">
    <property type="entry name" value="NIDO"/>
    <property type="match status" value="1"/>
</dbReference>
<dbReference type="PANTHER" id="PTHR46513">
    <property type="entry name" value="VITELLOGENIN RECEPTOR-LIKE PROTEIN-RELATED-RELATED"/>
    <property type="match status" value="1"/>
</dbReference>
<dbReference type="InterPro" id="IPR006605">
    <property type="entry name" value="G2_nidogen/fibulin_G2F"/>
</dbReference>
<feature type="domain" description="EGF-like" evidence="15">
    <location>
        <begin position="751"/>
        <end position="792"/>
    </location>
</feature>
<dbReference type="Gene3D" id="2.40.155.10">
    <property type="entry name" value="Green fluorescent protein"/>
    <property type="match status" value="1"/>
</dbReference>
<comment type="caution">
    <text evidence="12">Lacks conserved residue(s) required for the propagation of feature annotation.</text>
</comment>
<evidence type="ECO:0000256" key="6">
    <source>
        <dbReference type="ARBA" id="ARBA00022737"/>
    </source>
</evidence>
<feature type="domain" description="EGF-like" evidence="15">
    <location>
        <begin position="615"/>
        <end position="654"/>
    </location>
</feature>
<dbReference type="PROSITE" id="PS50993">
    <property type="entry name" value="NIDOGEN_G2"/>
    <property type="match status" value="1"/>
</dbReference>
<dbReference type="InterPro" id="IPR009017">
    <property type="entry name" value="GFP"/>
</dbReference>
<name>A0A2J7R912_9NEOP</name>
<dbReference type="SMART" id="SM00539">
    <property type="entry name" value="NIDO"/>
    <property type="match status" value="1"/>
</dbReference>
<dbReference type="Pfam" id="PF00058">
    <property type="entry name" value="Ldl_recept_b"/>
    <property type="match status" value="2"/>
</dbReference>
<keyword evidence="2" id="KW-0964">Secreted</keyword>
<dbReference type="InterPro" id="IPR001881">
    <property type="entry name" value="EGF-like_Ca-bd_dom"/>
</dbReference>
<dbReference type="Gene3D" id="2.10.25.10">
    <property type="entry name" value="Laminin"/>
    <property type="match status" value="10"/>
</dbReference>
<keyword evidence="3" id="KW-0272">Extracellular matrix</keyword>
<dbReference type="PROSITE" id="PS00010">
    <property type="entry name" value="ASX_HYDROXYL"/>
    <property type="match status" value="1"/>
</dbReference>
<feature type="repeat" description="LDL-receptor class B" evidence="13">
    <location>
        <begin position="1058"/>
        <end position="1100"/>
    </location>
</feature>
<feature type="domain" description="Nidogen G2 beta-barrel" evidence="16">
    <location>
        <begin position="308"/>
        <end position="530"/>
    </location>
</feature>
<dbReference type="SUPFAM" id="SSF63825">
    <property type="entry name" value="YWTD domain"/>
    <property type="match status" value="1"/>
</dbReference>
<dbReference type="InParanoid" id="A0A2J7R912"/>
<dbReference type="InterPro" id="IPR000152">
    <property type="entry name" value="EGF-type_Asp/Asn_hydroxyl_site"/>
</dbReference>
<dbReference type="FunFam" id="2.120.10.30:FF:000241">
    <property type="entry name" value="Low-density lipoprotein receptor-related protein 6"/>
    <property type="match status" value="1"/>
</dbReference>
<feature type="domain" description="NIDO" evidence="17">
    <location>
        <begin position="94"/>
        <end position="244"/>
    </location>
</feature>
<dbReference type="STRING" id="105785.A0A2J7R912"/>
<dbReference type="SMART" id="SM00135">
    <property type="entry name" value="LY"/>
    <property type="match status" value="5"/>
</dbReference>
<dbReference type="Pfam" id="PF12947">
    <property type="entry name" value="EGF_3"/>
    <property type="match status" value="5"/>
</dbReference>
<feature type="domain" description="EGF-like" evidence="15">
    <location>
        <begin position="836"/>
        <end position="877"/>
    </location>
</feature>
<feature type="domain" description="EGF-like" evidence="15">
    <location>
        <begin position="794"/>
        <end position="835"/>
    </location>
</feature>
<feature type="disulfide bond" evidence="12">
    <location>
        <begin position="846"/>
        <end position="863"/>
    </location>
</feature>
<dbReference type="InterPro" id="IPR000033">
    <property type="entry name" value="LDLR_classB_rpt"/>
</dbReference>
<dbReference type="FunFam" id="2.10.25.10:FF:000038">
    <property type="entry name" value="Fibrillin 2"/>
    <property type="match status" value="1"/>
</dbReference>
<dbReference type="InterPro" id="IPR000742">
    <property type="entry name" value="EGF"/>
</dbReference>
<dbReference type="CDD" id="cd00054">
    <property type="entry name" value="EGF_CA"/>
    <property type="match status" value="2"/>
</dbReference>
<dbReference type="InterPro" id="IPR009030">
    <property type="entry name" value="Growth_fac_rcpt_cys_sf"/>
</dbReference>
<evidence type="ECO:0000259" key="16">
    <source>
        <dbReference type="PROSITE" id="PS50993"/>
    </source>
</evidence>
<evidence type="ECO:0000256" key="14">
    <source>
        <dbReference type="SAM" id="SignalP"/>
    </source>
</evidence>
<dbReference type="Pfam" id="PF07474">
    <property type="entry name" value="G2F"/>
    <property type="match status" value="1"/>
</dbReference>
<dbReference type="Gene3D" id="2.120.10.30">
    <property type="entry name" value="TolB, C-terminal domain"/>
    <property type="match status" value="1"/>
</dbReference>
<evidence type="ECO:0000256" key="4">
    <source>
        <dbReference type="ARBA" id="ARBA00022536"/>
    </source>
</evidence>
<dbReference type="GO" id="GO:0005886">
    <property type="term" value="C:plasma membrane"/>
    <property type="evidence" value="ECO:0007669"/>
    <property type="project" value="TreeGrafter"/>
</dbReference>
<dbReference type="SMART" id="SM00181">
    <property type="entry name" value="EGF"/>
    <property type="match status" value="12"/>
</dbReference>
<sequence length="1326" mass="143932">MRCFTSLCIAICAAVCSAIPRELLYPHGAGIDLVLPQDQDEAASPEIALQVPIVFYGESYNSIYVNSNGLLSFLTEIPVFFNIQFPLDYPVIAPLYTNVDTRASGAVYYRETQDASLLQRATESVHEAFSYGADFEASSLFIATWKDVGYHNRRADKVNTFQVVIASDGSDSYVEFLYADGGIQWIQGIGQSSGLPDARAQAGLVSGDGRLYTLRGSGTDQIQNLDKWSNVGVNGVWVFHIGQTGSSGNVMPPDLEVGSEATITDTCSAGATTCHSKASCVDYQTGGFCCICLRGYYGNGLNCLKEGIPLRVNGKITGTLNGQELSQQDLQSYVMTADGRTYTALSHVSQDIGYDMQALNILGGVIGWLFARPINKAVNGYELTGGIFNHTADITFPQTGHKVTIRQLYFGLDVFDQLRMDAEIRGTLPTIPIGKKIQIGDYVEQYTRTAPGLILSQSSLNFQLEGSPIDNPFNVEQVIRYSECLYSPKNVSTYRLKVAKNFIIYEAREKIIRYATTNKVTPLGDEDPCRSGQSKCGEHSSCLVEGDTFRCVCNPGYQYLYGDNEDEELAVCVDINECSTGTHACDLNAICVNEPGTFACQCKAGYTGDGSHCEKLPRCEDLGCHPNAECIERYPGSLQCQCLAGYSGNGYHCTPSIARETCDTANDCSPYGVCTFSDAVNHHICVCLPGYTGDGYNCSDTSLYNETRDGISPAPVCLFRVCWCPSGYELQDNTCVGKEEEPAEEATDRDIQLSCNIVNTCHPHAQCVYIPPRGQYQCQCNAGYEGDGYECAEIDVSCLQVDICDIHATCTYNEARGKAICICNPGYQGDGILCTATDECSSPEDCGSNARCVWSNVHEHYECVCNPGYSREGPVCVTLKGSDCSIVNDCDSKAECLLDRAMEEYHCRCNAGFSGDGKTCIADPIGCNVINNCHIAADCVYDQGAAGYRCRCRKGYNGNGLQCTPEFSCQQDPNLCGADASCVPTTSGQYECQCNEGFTGNGIVCKAIPKYEGNFLLLNQGMATLRIPYNPTSSNPGQPIAIQYFQMAIGIDVDCLEGRVYWSDIAGQSIKSSEYDGTDIQNFLTTDIGSPEGISIDWVSRNVYWTDSTKDTLEVANLDSKLRKVIISEGLVNPRGVAVHPARGKVFWSDWNRESPKLEWANSDGTGRSVFLKGAAVKLPNSLSIDFDRDELCWADAGTKSIECVGIGTSVRRTVVSNCSYPFGLAISTLNYYWTDWDTQKIESAQKPSGHTNKPITVPLGGSGKMYGIVSVPEFCPRLSNACQFQSEACGEGHLCLPNGIGGRSCICADSGSEGSGEVDSCNDVV</sequence>
<keyword evidence="19" id="KW-1185">Reference proteome</keyword>
<feature type="disulfide bond" evidence="12">
    <location>
        <begin position="804"/>
        <end position="821"/>
    </location>
</feature>
<evidence type="ECO:0000256" key="7">
    <source>
        <dbReference type="ARBA" id="ARBA00022837"/>
    </source>
</evidence>
<dbReference type="InterPro" id="IPR024731">
    <property type="entry name" value="NELL2-like_EGF"/>
</dbReference>
<organism evidence="18 19">
    <name type="scientific">Cryptotermes secundus</name>
    <dbReference type="NCBI Taxonomy" id="105785"/>
    <lineage>
        <taxon>Eukaryota</taxon>
        <taxon>Metazoa</taxon>
        <taxon>Ecdysozoa</taxon>
        <taxon>Arthropoda</taxon>
        <taxon>Hexapoda</taxon>
        <taxon>Insecta</taxon>
        <taxon>Pterygota</taxon>
        <taxon>Neoptera</taxon>
        <taxon>Polyneoptera</taxon>
        <taxon>Dictyoptera</taxon>
        <taxon>Blattodea</taxon>
        <taxon>Blattoidea</taxon>
        <taxon>Termitoidae</taxon>
        <taxon>Kalotermitidae</taxon>
        <taxon>Cryptotermitinae</taxon>
        <taxon>Cryptotermes</taxon>
    </lineage>
</organism>
<dbReference type="GO" id="GO:0005604">
    <property type="term" value="C:basement membrane"/>
    <property type="evidence" value="ECO:0007669"/>
    <property type="project" value="UniProtKB-SubCell"/>
</dbReference>
<evidence type="ECO:0000256" key="11">
    <source>
        <dbReference type="ARBA" id="ARBA00023180"/>
    </source>
</evidence>
<evidence type="ECO:0008006" key="20">
    <source>
        <dbReference type="Google" id="ProtNLM"/>
    </source>
</evidence>
<dbReference type="GO" id="GO:0060070">
    <property type="term" value="P:canonical Wnt signaling pathway"/>
    <property type="evidence" value="ECO:0007669"/>
    <property type="project" value="TreeGrafter"/>
</dbReference>
<feature type="disulfide bond" evidence="12">
    <location>
        <begin position="890"/>
        <end position="907"/>
    </location>
</feature>
<dbReference type="SUPFAM" id="SSF57184">
    <property type="entry name" value="Growth factor receptor domain"/>
    <property type="match status" value="1"/>
</dbReference>
<feature type="domain" description="EGF-like" evidence="15">
    <location>
        <begin position="263"/>
        <end position="304"/>
    </location>
</feature>
<dbReference type="InterPro" id="IPR050778">
    <property type="entry name" value="Cueball_EGF_LRP_Nidogen"/>
</dbReference>
<dbReference type="GO" id="GO:0017147">
    <property type="term" value="F:Wnt-protein binding"/>
    <property type="evidence" value="ECO:0007669"/>
    <property type="project" value="TreeGrafter"/>
</dbReference>
<feature type="domain" description="EGF-like" evidence="15">
    <location>
        <begin position="923"/>
        <end position="964"/>
    </location>
</feature>
<comment type="subcellular location">
    <subcellularLocation>
        <location evidence="1">Secreted</location>
        <location evidence="1">Extracellular space</location>
        <location evidence="1">Extracellular matrix</location>
        <location evidence="1">Basement membrane</location>
    </subcellularLocation>
</comment>
<evidence type="ECO:0000256" key="13">
    <source>
        <dbReference type="PROSITE-ProRule" id="PRU00461"/>
    </source>
</evidence>
<feature type="repeat" description="LDL-receptor class B" evidence="13">
    <location>
        <begin position="1101"/>
        <end position="1143"/>
    </location>
</feature>
<keyword evidence="4 12" id="KW-0245">EGF-like domain</keyword>
<keyword evidence="9" id="KW-0130">Cell adhesion</keyword>
<evidence type="ECO:0000256" key="8">
    <source>
        <dbReference type="ARBA" id="ARBA00022869"/>
    </source>
</evidence>
<dbReference type="PROSITE" id="PS01186">
    <property type="entry name" value="EGF_2"/>
    <property type="match status" value="10"/>
</dbReference>
<keyword evidence="8" id="KW-0084">Basement membrane</keyword>
<dbReference type="InterPro" id="IPR011042">
    <property type="entry name" value="6-blade_b-propeller_TolB-like"/>
</dbReference>
<comment type="caution">
    <text evidence="18">The sequence shown here is derived from an EMBL/GenBank/DDBJ whole genome shotgun (WGS) entry which is preliminary data.</text>
</comment>
<feature type="domain" description="EGF-like" evidence="15">
    <location>
        <begin position="658"/>
        <end position="699"/>
    </location>
</feature>
<keyword evidence="7" id="KW-0106">Calcium</keyword>
<dbReference type="PROSITE" id="PS51120">
    <property type="entry name" value="LDLRB"/>
    <property type="match status" value="3"/>
</dbReference>
<feature type="repeat" description="LDL-receptor class B" evidence="13">
    <location>
        <begin position="1144"/>
        <end position="1189"/>
    </location>
</feature>
<dbReference type="CDD" id="cd00255">
    <property type="entry name" value="nidG2"/>
    <property type="match status" value="1"/>
</dbReference>
<dbReference type="FunCoup" id="A0A2J7R912">
    <property type="interactions" value="25"/>
</dbReference>
<dbReference type="SMART" id="SM00179">
    <property type="entry name" value="EGF_CA"/>
    <property type="match status" value="5"/>
</dbReference>
<feature type="domain" description="EGF-like" evidence="15">
    <location>
        <begin position="880"/>
        <end position="921"/>
    </location>
</feature>
<evidence type="ECO:0000256" key="3">
    <source>
        <dbReference type="ARBA" id="ARBA00022530"/>
    </source>
</evidence>
<evidence type="ECO:0000256" key="12">
    <source>
        <dbReference type="PROSITE-ProRule" id="PRU00076"/>
    </source>
</evidence>
<dbReference type="SUPFAM" id="SSF57196">
    <property type="entry name" value="EGF/Laminin"/>
    <property type="match status" value="2"/>
</dbReference>
<dbReference type="PANTHER" id="PTHR46513:SF13">
    <property type="entry name" value="EGF-LIKE DOMAIN-CONTAINING PROTEIN"/>
    <property type="match status" value="1"/>
</dbReference>
<feature type="domain" description="EGF-like" evidence="15">
    <location>
        <begin position="574"/>
        <end position="614"/>
    </location>
</feature>
<feature type="chain" id="PRO_5014458557" description="Nidogen-1" evidence="14">
    <location>
        <begin position="19"/>
        <end position="1326"/>
    </location>
</feature>
<feature type="signal peptide" evidence="14">
    <location>
        <begin position="1"/>
        <end position="18"/>
    </location>
</feature>
<keyword evidence="5 14" id="KW-0732">Signal</keyword>
<dbReference type="GO" id="GO:0042813">
    <property type="term" value="F:Wnt receptor activity"/>
    <property type="evidence" value="ECO:0007669"/>
    <property type="project" value="TreeGrafter"/>
</dbReference>
<dbReference type="EMBL" id="NEVH01006721">
    <property type="protein sequence ID" value="PNF37315.1"/>
    <property type="molecule type" value="Genomic_DNA"/>
</dbReference>
<dbReference type="SMART" id="SM00682">
    <property type="entry name" value="G2F"/>
    <property type="match status" value="1"/>
</dbReference>
<dbReference type="PROSITE" id="PS50026">
    <property type="entry name" value="EGF_3"/>
    <property type="match status" value="11"/>
</dbReference>
<evidence type="ECO:0000256" key="1">
    <source>
        <dbReference type="ARBA" id="ARBA00004302"/>
    </source>
</evidence>
<dbReference type="PROSITE" id="PS51220">
    <property type="entry name" value="NIDO"/>
    <property type="match status" value="1"/>
</dbReference>
<feature type="disulfide bond" evidence="12">
    <location>
        <begin position="668"/>
        <end position="685"/>
    </location>
</feature>
<feature type="disulfide bond" evidence="12">
    <location>
        <begin position="761"/>
        <end position="778"/>
    </location>
</feature>
<keyword evidence="6" id="KW-0677">Repeat</keyword>
<protein>
    <recommendedName>
        <fullName evidence="20">Nidogen-1</fullName>
    </recommendedName>
</protein>
<dbReference type="InterPro" id="IPR003886">
    <property type="entry name" value="NIDO_dom"/>
</dbReference>
<dbReference type="Pfam" id="PF07645">
    <property type="entry name" value="EGF_CA"/>
    <property type="match status" value="1"/>
</dbReference>
<gene>
    <name evidence="18" type="ORF">B7P43_G00449</name>
</gene>
<dbReference type="Proteomes" id="UP000235965">
    <property type="component" value="Unassembled WGS sequence"/>
</dbReference>
<evidence type="ECO:0000256" key="10">
    <source>
        <dbReference type="ARBA" id="ARBA00023157"/>
    </source>
</evidence>
<dbReference type="PROSITE" id="PS01187">
    <property type="entry name" value="EGF_CA"/>
    <property type="match status" value="1"/>
</dbReference>
<keyword evidence="10 12" id="KW-1015">Disulfide bond</keyword>
<evidence type="ECO:0000313" key="19">
    <source>
        <dbReference type="Proteomes" id="UP000235965"/>
    </source>
</evidence>
<dbReference type="GO" id="GO:0007160">
    <property type="term" value="P:cell-matrix adhesion"/>
    <property type="evidence" value="ECO:0007669"/>
    <property type="project" value="InterPro"/>
</dbReference>
<evidence type="ECO:0000259" key="15">
    <source>
        <dbReference type="PROSITE" id="PS50026"/>
    </source>
</evidence>
<accession>A0A2J7R912</accession>
<evidence type="ECO:0000313" key="18">
    <source>
        <dbReference type="EMBL" id="PNF37315.1"/>
    </source>
</evidence>
<evidence type="ECO:0000256" key="5">
    <source>
        <dbReference type="ARBA" id="ARBA00022729"/>
    </source>
</evidence>
<feature type="disulfide bond" evidence="12">
    <location>
        <begin position="933"/>
        <end position="950"/>
    </location>
</feature>
<proteinExistence type="predicted"/>
<evidence type="ECO:0000256" key="2">
    <source>
        <dbReference type="ARBA" id="ARBA00022525"/>
    </source>
</evidence>
<feature type="domain" description="EGF-like" evidence="15">
    <location>
        <begin position="965"/>
        <end position="1006"/>
    </location>
</feature>
<evidence type="ECO:0000259" key="17">
    <source>
        <dbReference type="PROSITE" id="PS51220"/>
    </source>
</evidence>
<dbReference type="SUPFAM" id="SSF54511">
    <property type="entry name" value="GFP-like"/>
    <property type="match status" value="1"/>
</dbReference>
<dbReference type="OrthoDB" id="6375837at2759"/>
<dbReference type="InterPro" id="IPR018097">
    <property type="entry name" value="EGF_Ca-bd_CS"/>
</dbReference>
<reference evidence="18 19" key="1">
    <citation type="submission" date="2017-12" db="EMBL/GenBank/DDBJ databases">
        <title>Hemimetabolous genomes reveal molecular basis of termite eusociality.</title>
        <authorList>
            <person name="Harrison M.C."/>
            <person name="Jongepier E."/>
            <person name="Robertson H.M."/>
            <person name="Arning N."/>
            <person name="Bitard-Feildel T."/>
            <person name="Chao H."/>
            <person name="Childers C.P."/>
            <person name="Dinh H."/>
            <person name="Doddapaneni H."/>
            <person name="Dugan S."/>
            <person name="Gowin J."/>
            <person name="Greiner C."/>
            <person name="Han Y."/>
            <person name="Hu H."/>
            <person name="Hughes D.S.T."/>
            <person name="Huylmans A.-K."/>
            <person name="Kemena C."/>
            <person name="Kremer L.P.M."/>
            <person name="Lee S.L."/>
            <person name="Lopez-Ezquerra A."/>
            <person name="Mallet L."/>
            <person name="Monroy-Kuhn J.M."/>
            <person name="Moser A."/>
            <person name="Murali S.C."/>
            <person name="Muzny D.M."/>
            <person name="Otani S."/>
            <person name="Piulachs M.-D."/>
            <person name="Poelchau M."/>
            <person name="Qu J."/>
            <person name="Schaub F."/>
            <person name="Wada-Katsumata A."/>
            <person name="Worley K.C."/>
            <person name="Xie Q."/>
            <person name="Ylla G."/>
            <person name="Poulsen M."/>
            <person name="Gibbs R.A."/>
            <person name="Schal C."/>
            <person name="Richards S."/>
            <person name="Belles X."/>
            <person name="Korb J."/>
            <person name="Bornberg-Bauer E."/>
        </authorList>
    </citation>
    <scope>NUCLEOTIDE SEQUENCE [LARGE SCALE GENOMIC DNA]</scope>
    <source>
        <tissue evidence="18">Whole body</tissue>
    </source>
</reference>
<keyword evidence="11" id="KW-0325">Glycoprotein</keyword>
<dbReference type="GO" id="GO:0005509">
    <property type="term" value="F:calcium ion binding"/>
    <property type="evidence" value="ECO:0007669"/>
    <property type="project" value="InterPro"/>
</dbReference>
<feature type="domain" description="EGF-like" evidence="15">
    <location>
        <begin position="525"/>
        <end position="563"/>
    </location>
</feature>